<keyword evidence="3" id="KW-1185">Reference proteome</keyword>
<proteinExistence type="predicted"/>
<dbReference type="Gene3D" id="2.130.10.10">
    <property type="entry name" value="YVTN repeat-like/Quinoprotein amine dehydrogenase"/>
    <property type="match status" value="1"/>
</dbReference>
<accession>A0A2Z4FMX1</accession>
<name>A0A2Z4FMX1_9DELT</name>
<dbReference type="KEGG" id="bsed:DN745_12865"/>
<protein>
    <recommendedName>
        <fullName evidence="4">Pyrrolo-quinoline quinone</fullName>
    </recommendedName>
</protein>
<sequence length="566" mass="61238">MEVSPEEWKIQRAFPTTNAPGVEFAGCIYSSPMEFSGPNGLEIVALGAEGNLLGLDPTTGEQKWSLALPAAQGQGVLSIAQPAFIDDTRIVVAYHTVPGDLEKVDANSQRLSHRVAVIDLVAHAVDPDFETIELEATHQSVEEVDISFRPSHALARGDVKIGKLPGDSLGKVYITAGNTRDIQPWHGWAFEIDLDAWQAQGAELATSASLISTPEPDENCGPENSSGSRERKCGGGFWAPSGPLIIDQPDGYELVLAAGNGQLDLARKDYANTLMRTGAGLEFDPACDASLCADFNPDEPSLACIESCENLWIPRLSGQDDKAPEPWDDRCDGLTLFECWQKLDYIGGSTPSYVEVGGYKTLSYPTKDGHLYLIDQTHYGTQFDRIKLVDQCGAADDPCAKDWAGMAVTQPLVAGDAENPILLVPTFMPDKTHPAGIVAVAIKVDASGPRYERLWEFPDFEDPSAIQRFREHPSRMMLTQLGEDSPETAWVVEVAKGDKSGKLIGLNVDDGARVFETALKGPGRRYAVPLRVDDMIYVSSCDADSGPGRVEGFKLTKEATEPAAQD</sequence>
<evidence type="ECO:0000313" key="3">
    <source>
        <dbReference type="Proteomes" id="UP000249799"/>
    </source>
</evidence>
<feature type="region of interest" description="Disordered" evidence="1">
    <location>
        <begin position="212"/>
        <end position="231"/>
    </location>
</feature>
<dbReference type="InterPro" id="IPR011047">
    <property type="entry name" value="Quinoprotein_ADH-like_sf"/>
</dbReference>
<dbReference type="EMBL" id="CP030032">
    <property type="protein sequence ID" value="AWV90175.1"/>
    <property type="molecule type" value="Genomic_DNA"/>
</dbReference>
<dbReference type="InterPro" id="IPR015943">
    <property type="entry name" value="WD40/YVTN_repeat-like_dom_sf"/>
</dbReference>
<evidence type="ECO:0000256" key="1">
    <source>
        <dbReference type="SAM" id="MobiDB-lite"/>
    </source>
</evidence>
<evidence type="ECO:0000313" key="2">
    <source>
        <dbReference type="EMBL" id="AWV90175.1"/>
    </source>
</evidence>
<gene>
    <name evidence="2" type="ORF">DN745_12865</name>
</gene>
<reference evidence="2 3" key="1">
    <citation type="submission" date="2018-06" db="EMBL/GenBank/DDBJ databases">
        <title>Lujinxingia sediminis gen. nov. sp. nov., a new facultative anaerobic member of the class Deltaproteobacteria, and proposal of Lujinxingaceae fam. nov.</title>
        <authorList>
            <person name="Guo L.-Y."/>
            <person name="Li C.-M."/>
            <person name="Wang S."/>
            <person name="Du Z.-J."/>
        </authorList>
    </citation>
    <scope>NUCLEOTIDE SEQUENCE [LARGE SCALE GENOMIC DNA]</scope>
    <source>
        <strain evidence="2 3">FA350</strain>
    </source>
</reference>
<dbReference type="SUPFAM" id="SSF50998">
    <property type="entry name" value="Quinoprotein alcohol dehydrogenase-like"/>
    <property type="match status" value="1"/>
</dbReference>
<evidence type="ECO:0008006" key="4">
    <source>
        <dbReference type="Google" id="ProtNLM"/>
    </source>
</evidence>
<dbReference type="Proteomes" id="UP000249799">
    <property type="component" value="Chromosome"/>
</dbReference>
<dbReference type="AlphaFoldDB" id="A0A2Z4FMX1"/>
<dbReference type="OrthoDB" id="5479599at2"/>
<organism evidence="2 3">
    <name type="scientific">Bradymonas sediminis</name>
    <dbReference type="NCBI Taxonomy" id="1548548"/>
    <lineage>
        <taxon>Bacteria</taxon>
        <taxon>Deltaproteobacteria</taxon>
        <taxon>Bradymonadales</taxon>
        <taxon>Bradymonadaceae</taxon>
        <taxon>Bradymonas</taxon>
    </lineage>
</organism>